<dbReference type="GO" id="GO:0022857">
    <property type="term" value="F:transmembrane transporter activity"/>
    <property type="evidence" value="ECO:0007669"/>
    <property type="project" value="InterPro"/>
</dbReference>
<dbReference type="PANTHER" id="PTHR23511">
    <property type="entry name" value="SYNAPTIC VESICLE GLYCOPROTEIN 2"/>
    <property type="match status" value="1"/>
</dbReference>
<dbReference type="InterPro" id="IPR005828">
    <property type="entry name" value="MFS_sugar_transport-like"/>
</dbReference>
<proteinExistence type="inferred from homology"/>
<protein>
    <submittedName>
        <fullName evidence="10">Synaptic vesicle 2-related protein-like</fullName>
    </submittedName>
</protein>
<comment type="subcellular location">
    <subcellularLocation>
        <location evidence="1">Membrane</location>
        <topology evidence="1">Multi-pass membrane protein</topology>
    </subcellularLocation>
</comment>
<feature type="transmembrane region" description="Helical" evidence="7">
    <location>
        <begin position="323"/>
        <end position="344"/>
    </location>
</feature>
<dbReference type="FunCoup" id="A0A6P8J9J4">
    <property type="interactions" value="51"/>
</dbReference>
<dbReference type="RefSeq" id="XP_031574443.1">
    <property type="nucleotide sequence ID" value="XM_031718583.1"/>
</dbReference>
<dbReference type="Pfam" id="PF00083">
    <property type="entry name" value="Sugar_tr"/>
    <property type="match status" value="1"/>
</dbReference>
<reference evidence="10" key="1">
    <citation type="submission" date="2025-08" db="UniProtKB">
        <authorList>
            <consortium name="RefSeq"/>
        </authorList>
    </citation>
    <scope>IDENTIFICATION</scope>
</reference>
<dbReference type="GeneID" id="116308200"/>
<evidence type="ECO:0000259" key="8">
    <source>
        <dbReference type="PROSITE" id="PS50850"/>
    </source>
</evidence>
<evidence type="ECO:0000256" key="7">
    <source>
        <dbReference type="SAM" id="Phobius"/>
    </source>
</evidence>
<evidence type="ECO:0000256" key="5">
    <source>
        <dbReference type="ARBA" id="ARBA00022989"/>
    </source>
</evidence>
<dbReference type="InterPro" id="IPR011701">
    <property type="entry name" value="MFS"/>
</dbReference>
<feature type="transmembrane region" description="Helical" evidence="7">
    <location>
        <begin position="240"/>
        <end position="259"/>
    </location>
</feature>
<dbReference type="InParanoid" id="A0A6P8J9J4"/>
<evidence type="ECO:0000313" key="10">
    <source>
        <dbReference type="RefSeq" id="XP_031574443.1"/>
    </source>
</evidence>
<name>A0A6P8J9J4_ACTTE</name>
<dbReference type="PROSITE" id="PS50850">
    <property type="entry name" value="MFS"/>
    <property type="match status" value="1"/>
</dbReference>
<dbReference type="Proteomes" id="UP000515163">
    <property type="component" value="Unplaced"/>
</dbReference>
<dbReference type="SUPFAM" id="SSF103473">
    <property type="entry name" value="MFS general substrate transporter"/>
    <property type="match status" value="1"/>
</dbReference>
<keyword evidence="6 7" id="KW-0472">Membrane</keyword>
<feature type="transmembrane region" description="Helical" evidence="7">
    <location>
        <begin position="87"/>
        <end position="112"/>
    </location>
</feature>
<gene>
    <name evidence="10" type="primary">LOC116308200</name>
</gene>
<keyword evidence="4 7" id="KW-0812">Transmembrane</keyword>
<evidence type="ECO:0000256" key="6">
    <source>
        <dbReference type="ARBA" id="ARBA00023136"/>
    </source>
</evidence>
<keyword evidence="3" id="KW-0813">Transport</keyword>
<feature type="transmembrane region" description="Helical" evidence="7">
    <location>
        <begin position="428"/>
        <end position="450"/>
    </location>
</feature>
<evidence type="ECO:0000256" key="3">
    <source>
        <dbReference type="ARBA" id="ARBA00022448"/>
    </source>
</evidence>
<evidence type="ECO:0000256" key="1">
    <source>
        <dbReference type="ARBA" id="ARBA00004141"/>
    </source>
</evidence>
<dbReference type="OrthoDB" id="4139357at2759"/>
<feature type="transmembrane region" description="Helical" evidence="7">
    <location>
        <begin position="152"/>
        <end position="176"/>
    </location>
</feature>
<dbReference type="GO" id="GO:0016020">
    <property type="term" value="C:membrane"/>
    <property type="evidence" value="ECO:0007669"/>
    <property type="project" value="UniProtKB-SubCell"/>
</dbReference>
<comment type="similarity">
    <text evidence="2">Belongs to the major facilitator superfamily.</text>
</comment>
<dbReference type="InterPro" id="IPR036259">
    <property type="entry name" value="MFS_trans_sf"/>
</dbReference>
<keyword evidence="9" id="KW-1185">Reference proteome</keyword>
<feature type="transmembrane region" description="Helical" evidence="7">
    <location>
        <begin position="405"/>
        <end position="422"/>
    </location>
</feature>
<feature type="domain" description="Major facilitator superfamily (MFS) profile" evidence="8">
    <location>
        <begin position="85"/>
        <end position="516"/>
    </location>
</feature>
<accession>A0A6P8J9J4</accession>
<keyword evidence="5 7" id="KW-1133">Transmembrane helix</keyword>
<dbReference type="Gene3D" id="1.20.1250.20">
    <property type="entry name" value="MFS general substrate transporter like domains"/>
    <property type="match status" value="1"/>
</dbReference>
<evidence type="ECO:0000256" key="4">
    <source>
        <dbReference type="ARBA" id="ARBA00022692"/>
    </source>
</evidence>
<sequence length="523" mass="59383">MNGIASYESSEEDCETEVMLYDRTKTRRIRHHLSQVEPNYEDEDKTSIRPLMQEDDYFDKEDTDEEITYSVGEAVDMIGFGWFQIRLMMIIGFFQAAESLEMMLLSILAPTIRCLFHISAWKEAFITTVVFIGMMFGSAVWGWVADKYGRKLVIVASAVWISYFGFLSAFSPHYYWIIALRMLVGFGIGGGPQSSTLISEFMPSKYRAMCMCVQSPWWTVGSIFTILIAMVVMPTFGWRYLLAILSFPLIIFVFISKWLPESCRYYLTVGLRDKSLSLLYKIARMNKAAVPRGYLKDTIQTAKRGRVRDLLNKEFFGSTLKLWFLWFNAAFTYYGIVLMTAELFQSESENGGKCEAAKGTVKNPHCGCKLLTTTDYIDMMKTTVAEVPTVIFNVILLEKLGRKKTLALLYSLTAIFYMLLFFCTQRALMVVFIFGVRGCISGVFTATYIYTAEFYPTVIRGLGLGCCSSVARIGAMVTPFVCQVLLRFSMDFALGVYATTAVISVVVCLFLPIETKGRIMRDI</sequence>
<dbReference type="KEGG" id="aten:116308200"/>
<organism evidence="9 10">
    <name type="scientific">Actinia tenebrosa</name>
    <name type="common">Australian red waratah sea anemone</name>
    <dbReference type="NCBI Taxonomy" id="6105"/>
    <lineage>
        <taxon>Eukaryota</taxon>
        <taxon>Metazoa</taxon>
        <taxon>Cnidaria</taxon>
        <taxon>Anthozoa</taxon>
        <taxon>Hexacorallia</taxon>
        <taxon>Actiniaria</taxon>
        <taxon>Actiniidae</taxon>
        <taxon>Actinia</taxon>
    </lineage>
</organism>
<evidence type="ECO:0000313" key="9">
    <source>
        <dbReference type="Proteomes" id="UP000515163"/>
    </source>
</evidence>
<dbReference type="InterPro" id="IPR020846">
    <property type="entry name" value="MFS_dom"/>
</dbReference>
<dbReference type="Pfam" id="PF07690">
    <property type="entry name" value="MFS_1"/>
    <property type="match status" value="1"/>
</dbReference>
<feature type="transmembrane region" description="Helical" evidence="7">
    <location>
        <begin position="215"/>
        <end position="233"/>
    </location>
</feature>
<dbReference type="PANTHER" id="PTHR23511:SF45">
    <property type="entry name" value="SVOP LIKE"/>
    <property type="match status" value="1"/>
</dbReference>
<feature type="transmembrane region" description="Helical" evidence="7">
    <location>
        <begin position="124"/>
        <end position="145"/>
    </location>
</feature>
<feature type="transmembrane region" description="Helical" evidence="7">
    <location>
        <begin position="492"/>
        <end position="513"/>
    </location>
</feature>
<dbReference type="AlphaFoldDB" id="A0A6P8J9J4"/>
<evidence type="ECO:0000256" key="2">
    <source>
        <dbReference type="ARBA" id="ARBA00008335"/>
    </source>
</evidence>